<dbReference type="InterPro" id="IPR015422">
    <property type="entry name" value="PyrdxlP-dep_Trfase_small"/>
</dbReference>
<dbReference type="GO" id="GO:0030170">
    <property type="term" value="F:pyridoxal phosphate binding"/>
    <property type="evidence" value="ECO:0007669"/>
    <property type="project" value="TreeGrafter"/>
</dbReference>
<evidence type="ECO:0000313" key="1">
    <source>
        <dbReference type="EMBL" id="KKL87026.1"/>
    </source>
</evidence>
<gene>
    <name evidence="1" type="ORF">LCGC14_1938840</name>
</gene>
<organism evidence="1">
    <name type="scientific">marine sediment metagenome</name>
    <dbReference type="NCBI Taxonomy" id="412755"/>
    <lineage>
        <taxon>unclassified sequences</taxon>
        <taxon>metagenomes</taxon>
        <taxon>ecological metagenomes</taxon>
    </lineage>
</organism>
<dbReference type="AlphaFoldDB" id="A0A0F9G9D7"/>
<dbReference type="GO" id="GO:0000271">
    <property type="term" value="P:polysaccharide biosynthetic process"/>
    <property type="evidence" value="ECO:0007669"/>
    <property type="project" value="TreeGrafter"/>
</dbReference>
<dbReference type="SUPFAM" id="SSF53383">
    <property type="entry name" value="PLP-dependent transferases"/>
    <property type="match status" value="1"/>
</dbReference>
<evidence type="ECO:0008006" key="2">
    <source>
        <dbReference type="Google" id="ProtNLM"/>
    </source>
</evidence>
<dbReference type="InterPro" id="IPR015421">
    <property type="entry name" value="PyrdxlP-dep_Trfase_major"/>
</dbReference>
<accession>A0A0F9G9D7</accession>
<proteinExistence type="predicted"/>
<dbReference type="PIRSF" id="PIRSF000390">
    <property type="entry name" value="PLP_StrS"/>
    <property type="match status" value="1"/>
</dbReference>
<reference evidence="1" key="1">
    <citation type="journal article" date="2015" name="Nature">
        <title>Complex archaea that bridge the gap between prokaryotes and eukaryotes.</title>
        <authorList>
            <person name="Spang A."/>
            <person name="Saw J.H."/>
            <person name="Jorgensen S.L."/>
            <person name="Zaremba-Niedzwiedzka K."/>
            <person name="Martijn J."/>
            <person name="Lind A.E."/>
            <person name="van Eijk R."/>
            <person name="Schleper C."/>
            <person name="Guy L."/>
            <person name="Ettema T.J."/>
        </authorList>
    </citation>
    <scope>NUCLEOTIDE SEQUENCE</scope>
</reference>
<dbReference type="Gene3D" id="3.40.640.10">
    <property type="entry name" value="Type I PLP-dependent aspartate aminotransferase-like (Major domain)"/>
    <property type="match status" value="1"/>
</dbReference>
<dbReference type="PANTHER" id="PTHR30244">
    <property type="entry name" value="TRANSAMINASE"/>
    <property type="match status" value="1"/>
</dbReference>
<dbReference type="CDD" id="cd00616">
    <property type="entry name" value="AHBA_syn"/>
    <property type="match status" value="1"/>
</dbReference>
<dbReference type="Gene3D" id="3.90.1150.10">
    <property type="entry name" value="Aspartate Aminotransferase, domain 1"/>
    <property type="match status" value="1"/>
</dbReference>
<comment type="caution">
    <text evidence="1">The sequence shown here is derived from an EMBL/GenBank/DDBJ whole genome shotgun (WGS) entry which is preliminary data.</text>
</comment>
<name>A0A0F9G9D7_9ZZZZ</name>
<dbReference type="Pfam" id="PF01041">
    <property type="entry name" value="DegT_DnrJ_EryC1"/>
    <property type="match status" value="1"/>
</dbReference>
<dbReference type="InterPro" id="IPR015424">
    <property type="entry name" value="PyrdxlP-dep_Trfase"/>
</dbReference>
<dbReference type="InterPro" id="IPR000653">
    <property type="entry name" value="DegT/StrS_aminotransferase"/>
</dbReference>
<protein>
    <recommendedName>
        <fullName evidence="2">DegT/DnrJ/EryC1/StrS aminotransferase</fullName>
    </recommendedName>
</protein>
<dbReference type="GO" id="GO:0008483">
    <property type="term" value="F:transaminase activity"/>
    <property type="evidence" value="ECO:0007669"/>
    <property type="project" value="TreeGrafter"/>
</dbReference>
<dbReference type="PANTHER" id="PTHR30244:SF34">
    <property type="entry name" value="DTDP-4-AMINO-4,6-DIDEOXYGALACTOSE TRANSAMINASE"/>
    <property type="match status" value="1"/>
</dbReference>
<sequence length="370" mass="40799">MIPVFRPHLAGATAKLGETLASSWWGTGPRTEEFEAEFARYVGVNPTRCLMVNSCTAALPVALLLWPDCKRVLVPGLTFISSALPAIWAGKELVFVDVGEDLCIDQDDVLNKVQPDDVIMAVHMGGQVADLSRLQGQHIIEDCAHALGSIDGGDHVGTFAPGCFSFQSTKILPIGDGGMITLGYESDRKQAEALTWCGIGQNTWARTKDEEYKWAYSVEEPGYKYRANDVMAALALDQWEGLGGVLLNKQAIAKLYADELRDLDWLTLPTAREGTSPNWQEYIVRTKFRDELAQHLAQRGVATTVHYYPIHLYKPFRETGDVWAAGATLPHTERLWQTILTIPAFAAMTDDELEQVIDGIRSFTPNAASS</sequence>
<dbReference type="EMBL" id="LAZR01020948">
    <property type="protein sequence ID" value="KKL87026.1"/>
    <property type="molecule type" value="Genomic_DNA"/>
</dbReference>